<gene>
    <name evidence="1" type="ORF">BO70DRAFT_413865</name>
</gene>
<sequence length="350" mass="41791">MAQLIQWFCTRSVSLVHREKAPLSNFPFLRLPREIRDQIYRELLTRPDHDEIFIRWSDESKRWSDVTKQCYCRRKREYNGCTRPLDTAILYTCKVVHEEALLALYENSKIWIDAPPAKALEFLSSHSFVGVRGIRHLKLTMSTFADRTKRSSEETWLWSLVKKYIDSERQDPELYLIDPWLDLFAFIRKNLQHLHTLHICRRRELPLYFLPRDDEFARMHNFCKRDWMDQVRITPQISTLLVDVDCLSYDHVFPFEVDSLHGLRKELSHVSGFKEVAADWELYAVVSEDDCSKGRPYSRFWLSLTRRDPSQSRNDEDALTPLPLFEKSFTMDDSFGFKIWNWRDPNLDSQ</sequence>
<dbReference type="PANTHER" id="PTHR42085:SF2">
    <property type="entry name" value="F-BOX DOMAIN-CONTAINING PROTEIN"/>
    <property type="match status" value="1"/>
</dbReference>
<evidence type="ECO:0008006" key="3">
    <source>
        <dbReference type="Google" id="ProtNLM"/>
    </source>
</evidence>
<reference evidence="1 2" key="1">
    <citation type="submission" date="2016-12" db="EMBL/GenBank/DDBJ databases">
        <title>The genomes of Aspergillus section Nigri reveals drivers in fungal speciation.</title>
        <authorList>
            <consortium name="DOE Joint Genome Institute"/>
            <person name="Vesth T.C."/>
            <person name="Nybo J."/>
            <person name="Theobald S."/>
            <person name="Brandl J."/>
            <person name="Frisvad J.C."/>
            <person name="Nielsen K.F."/>
            <person name="Lyhne E.K."/>
            <person name="Kogle M.E."/>
            <person name="Kuo A."/>
            <person name="Riley R."/>
            <person name="Clum A."/>
            <person name="Nolan M."/>
            <person name="Lipzen A."/>
            <person name="Salamov A."/>
            <person name="Henrissat B."/>
            <person name="Wiebenga A."/>
            <person name="De Vries R.P."/>
            <person name="Grigoriev I.V."/>
            <person name="Mortensen U.H."/>
            <person name="Andersen M.R."/>
            <person name="Baker S.E."/>
        </authorList>
    </citation>
    <scope>NUCLEOTIDE SEQUENCE [LARGE SCALE GENOMIC DNA]</scope>
    <source>
        <strain evidence="1 2">CBS 117.55</strain>
    </source>
</reference>
<keyword evidence="2" id="KW-1185">Reference proteome</keyword>
<dbReference type="InterPro" id="IPR038883">
    <property type="entry name" value="AN11006-like"/>
</dbReference>
<dbReference type="OrthoDB" id="2951834at2759"/>
<protein>
    <recommendedName>
        <fullName evidence="3">F-box domain-containing protein</fullName>
    </recommendedName>
</protein>
<name>A0A317VK38_9EURO</name>
<accession>A0A317VK38</accession>
<dbReference type="Proteomes" id="UP000247233">
    <property type="component" value="Unassembled WGS sequence"/>
</dbReference>
<dbReference type="EMBL" id="MSFL01000026">
    <property type="protein sequence ID" value="PWY72270.1"/>
    <property type="molecule type" value="Genomic_DNA"/>
</dbReference>
<evidence type="ECO:0000313" key="1">
    <source>
        <dbReference type="EMBL" id="PWY72270.1"/>
    </source>
</evidence>
<evidence type="ECO:0000313" key="2">
    <source>
        <dbReference type="Proteomes" id="UP000247233"/>
    </source>
</evidence>
<dbReference type="RefSeq" id="XP_025396372.1">
    <property type="nucleotide sequence ID" value="XM_025547339.1"/>
</dbReference>
<dbReference type="PANTHER" id="PTHR42085">
    <property type="entry name" value="F-BOX DOMAIN-CONTAINING PROTEIN"/>
    <property type="match status" value="1"/>
</dbReference>
<dbReference type="GeneID" id="37069576"/>
<comment type="caution">
    <text evidence="1">The sequence shown here is derived from an EMBL/GenBank/DDBJ whole genome shotgun (WGS) entry which is preliminary data.</text>
</comment>
<proteinExistence type="predicted"/>
<organism evidence="1 2">
    <name type="scientific">Aspergillus heteromorphus CBS 117.55</name>
    <dbReference type="NCBI Taxonomy" id="1448321"/>
    <lineage>
        <taxon>Eukaryota</taxon>
        <taxon>Fungi</taxon>
        <taxon>Dikarya</taxon>
        <taxon>Ascomycota</taxon>
        <taxon>Pezizomycotina</taxon>
        <taxon>Eurotiomycetes</taxon>
        <taxon>Eurotiomycetidae</taxon>
        <taxon>Eurotiales</taxon>
        <taxon>Aspergillaceae</taxon>
        <taxon>Aspergillus</taxon>
        <taxon>Aspergillus subgen. Circumdati</taxon>
    </lineage>
</organism>
<dbReference type="VEuPathDB" id="FungiDB:BO70DRAFT_413865"/>
<dbReference type="AlphaFoldDB" id="A0A317VK38"/>